<dbReference type="EMBL" id="FPKW01000031">
    <property type="protein sequence ID" value="SFZ96971.1"/>
    <property type="molecule type" value="Genomic_DNA"/>
</dbReference>
<dbReference type="AlphaFoldDB" id="A0A1K2IYV7"/>
<evidence type="ECO:0000313" key="2">
    <source>
        <dbReference type="Proteomes" id="UP000182034"/>
    </source>
</evidence>
<gene>
    <name evidence="1" type="ORF">SAMN05216324_13130</name>
</gene>
<sequence>MNIPVSFNGATTCTVSKAAQLPSTPPPPDGPYDWIIYNSDTNTNFQVSLLGVTGTVSQRTPVAKVSCVYIDNILNQISAGTTNTWKFNKLIGYSNMAIYTRQGNASTSIPTFWRNGVQVFPTKHWDYVENCVGDPNPRMHWVSHKGVWFDEIRLTADTTSIIYIGLRTVAP</sequence>
<proteinExistence type="predicted"/>
<protein>
    <submittedName>
        <fullName evidence="1">Uncharacterized protein</fullName>
    </submittedName>
</protein>
<reference evidence="2" key="1">
    <citation type="submission" date="2016-10" db="EMBL/GenBank/DDBJ databases">
        <authorList>
            <person name="Varghese N."/>
            <person name="Submissions S."/>
        </authorList>
    </citation>
    <scope>NUCLEOTIDE SEQUENCE [LARGE SCALE GENOMIC DNA]</scope>
    <source>
        <strain evidence="2">SUR2</strain>
    </source>
</reference>
<keyword evidence="2" id="KW-1185">Reference proteome</keyword>
<organism evidence="1 2">
    <name type="scientific">Chryseobacterium limigenitum</name>
    <dbReference type="NCBI Taxonomy" id="1612149"/>
    <lineage>
        <taxon>Bacteria</taxon>
        <taxon>Pseudomonadati</taxon>
        <taxon>Bacteroidota</taxon>
        <taxon>Flavobacteriia</taxon>
        <taxon>Flavobacteriales</taxon>
        <taxon>Weeksellaceae</taxon>
        <taxon>Chryseobacterium group</taxon>
        <taxon>Chryseobacterium</taxon>
    </lineage>
</organism>
<accession>A0A1K2IYV7</accession>
<evidence type="ECO:0000313" key="1">
    <source>
        <dbReference type="EMBL" id="SFZ96971.1"/>
    </source>
</evidence>
<name>A0A1K2IYV7_9FLAO</name>
<dbReference type="Proteomes" id="UP000182034">
    <property type="component" value="Unassembled WGS sequence"/>
</dbReference>